<feature type="region of interest" description="Disordered" evidence="4">
    <location>
        <begin position="1"/>
        <end position="21"/>
    </location>
</feature>
<evidence type="ECO:0000313" key="6">
    <source>
        <dbReference type="EMBL" id="GBE83596.1"/>
    </source>
</evidence>
<dbReference type="PANTHER" id="PTHR11527">
    <property type="entry name" value="HEAT-SHOCK PROTEIN 20 FAMILY MEMBER"/>
    <property type="match status" value="1"/>
</dbReference>
<dbReference type="InterPro" id="IPR002068">
    <property type="entry name" value="A-crystallin/Hsp20_dom"/>
</dbReference>
<evidence type="ECO:0000259" key="5">
    <source>
        <dbReference type="PROSITE" id="PS01031"/>
    </source>
</evidence>
<evidence type="ECO:0000256" key="1">
    <source>
        <dbReference type="ARBA" id="ARBA00023016"/>
    </source>
</evidence>
<proteinExistence type="inferred from homology"/>
<dbReference type="InterPro" id="IPR031107">
    <property type="entry name" value="Small_HSP"/>
</dbReference>
<comment type="caution">
    <text evidence="6">The sequence shown here is derived from an EMBL/GenBank/DDBJ whole genome shotgun (WGS) entry which is preliminary data.</text>
</comment>
<dbReference type="RefSeq" id="XP_027614509.1">
    <property type="nucleotide sequence ID" value="XM_027758708.1"/>
</dbReference>
<dbReference type="OrthoDB" id="1431247at2759"/>
<gene>
    <name evidence="6" type="ORF">SCP_0506510</name>
</gene>
<keyword evidence="1" id="KW-0346">Stress response</keyword>
<dbReference type="PROSITE" id="PS01031">
    <property type="entry name" value="SHSP"/>
    <property type="match status" value="1"/>
</dbReference>
<dbReference type="SUPFAM" id="SSF49764">
    <property type="entry name" value="HSP20-like chaperones"/>
    <property type="match status" value="1"/>
</dbReference>
<organism evidence="6 7">
    <name type="scientific">Sparassis crispa</name>
    <dbReference type="NCBI Taxonomy" id="139825"/>
    <lineage>
        <taxon>Eukaryota</taxon>
        <taxon>Fungi</taxon>
        <taxon>Dikarya</taxon>
        <taxon>Basidiomycota</taxon>
        <taxon>Agaricomycotina</taxon>
        <taxon>Agaricomycetes</taxon>
        <taxon>Polyporales</taxon>
        <taxon>Sparassidaceae</taxon>
        <taxon>Sparassis</taxon>
    </lineage>
</organism>
<reference evidence="6 7" key="1">
    <citation type="journal article" date="2018" name="Sci. Rep.">
        <title>Genome sequence of the cauliflower mushroom Sparassis crispa (Hanabiratake) and its association with beneficial usage.</title>
        <authorList>
            <person name="Kiyama R."/>
            <person name="Furutani Y."/>
            <person name="Kawaguchi K."/>
            <person name="Nakanishi T."/>
        </authorList>
    </citation>
    <scope>NUCLEOTIDE SEQUENCE [LARGE SCALE GENOMIC DNA]</scope>
</reference>
<dbReference type="InterPro" id="IPR008978">
    <property type="entry name" value="HSP20-like_chaperone"/>
</dbReference>
<keyword evidence="7" id="KW-1185">Reference proteome</keyword>
<dbReference type="CDD" id="cd06464">
    <property type="entry name" value="ACD_sHsps-like"/>
    <property type="match status" value="1"/>
</dbReference>
<sequence>MTVLMTSSNKKDMARYHRSPRTQEQFQRLDRLLAHTFVRNLIRQRVLSFQQSSRSSSEKVYTPRMDMFDDADDPFVSVVLELPGLKQEDISVRTENNHLVVQGERRFPVLLQHNVGGDNSALARTSSEAVAPTHYKVQELKYGKYKREIPLPSGIQAGDIQASLSDGMLMLSWPRCASATLEYPEPNAAEAIASEPATAAATVD</sequence>
<dbReference type="Gene3D" id="2.60.40.790">
    <property type="match status" value="1"/>
</dbReference>
<name>A0A401GN05_9APHY</name>
<dbReference type="AlphaFoldDB" id="A0A401GN05"/>
<evidence type="ECO:0000256" key="3">
    <source>
        <dbReference type="RuleBase" id="RU003616"/>
    </source>
</evidence>
<evidence type="ECO:0000256" key="2">
    <source>
        <dbReference type="PROSITE-ProRule" id="PRU00285"/>
    </source>
</evidence>
<protein>
    <recommendedName>
        <fullName evidence="5">SHSP domain-containing protein</fullName>
    </recommendedName>
</protein>
<dbReference type="Proteomes" id="UP000287166">
    <property type="component" value="Unassembled WGS sequence"/>
</dbReference>
<dbReference type="EMBL" id="BFAD01000005">
    <property type="protein sequence ID" value="GBE83596.1"/>
    <property type="molecule type" value="Genomic_DNA"/>
</dbReference>
<feature type="domain" description="SHSP" evidence="5">
    <location>
        <begin position="56"/>
        <end position="195"/>
    </location>
</feature>
<dbReference type="InParanoid" id="A0A401GN05"/>
<dbReference type="GeneID" id="38780513"/>
<evidence type="ECO:0000313" key="7">
    <source>
        <dbReference type="Proteomes" id="UP000287166"/>
    </source>
</evidence>
<comment type="similarity">
    <text evidence="2 3">Belongs to the small heat shock protein (HSP20) family.</text>
</comment>
<evidence type="ECO:0000256" key="4">
    <source>
        <dbReference type="SAM" id="MobiDB-lite"/>
    </source>
</evidence>
<dbReference type="STRING" id="139825.A0A401GN05"/>
<dbReference type="Pfam" id="PF00011">
    <property type="entry name" value="HSP20"/>
    <property type="match status" value="1"/>
</dbReference>
<accession>A0A401GN05</accession>